<organism evidence="2 3">
    <name type="scientific">Polarella glacialis</name>
    <name type="common">Dinoflagellate</name>
    <dbReference type="NCBI Taxonomy" id="89957"/>
    <lineage>
        <taxon>Eukaryota</taxon>
        <taxon>Sar</taxon>
        <taxon>Alveolata</taxon>
        <taxon>Dinophyceae</taxon>
        <taxon>Suessiales</taxon>
        <taxon>Suessiaceae</taxon>
        <taxon>Polarella</taxon>
    </lineage>
</organism>
<reference evidence="2" key="1">
    <citation type="submission" date="2021-02" db="EMBL/GenBank/DDBJ databases">
        <authorList>
            <person name="Dougan E. K."/>
            <person name="Rhodes N."/>
            <person name="Thang M."/>
            <person name="Chan C."/>
        </authorList>
    </citation>
    <scope>NUCLEOTIDE SEQUENCE</scope>
</reference>
<accession>A0A813D2Y3</accession>
<feature type="region of interest" description="Disordered" evidence="1">
    <location>
        <begin position="1"/>
        <end position="37"/>
    </location>
</feature>
<evidence type="ECO:0000313" key="2">
    <source>
        <dbReference type="EMBL" id="CAE8582261.1"/>
    </source>
</evidence>
<dbReference type="AlphaFoldDB" id="A0A813D2Y3"/>
<proteinExistence type="predicted"/>
<sequence length="690" mass="77324">MPPTGSRRAAVPDGGRKRQSSYSTKIPEKKPKGMPSDSIVVALEQNHVDDMQSVTNKRGVRSQDDATQKILNDHFKTWSAAHVDMTMRAGQSLRQRLTEDRKKWMQDPTFAMGKYYYMALREEYGDATPETMIKIVDQDEPEDESLTKCLRKLFVHNRDLEPLSEYTQVCETINQKNVAAMFRAIMRVSPLCSIDNAALILDVLRMVSRLGLHTRFPGMFAVTKPHFDRACVKSLLHFKANGQLGKTWWDAHQDVAHLIVPADEVQAAFACKTAFVDIKDILIKIVGSSELGEKMFGRPLAICRDSDVAAIIQQSVAALGLAVITKVAVDLARVKFIGECKDLGKEPSVNFEKPKSMVVQYRGVATPVQARSFLQEWAIHVEALVRTVAVDLGQLPKLWREDDLVEKPRPQWAITIEASLIKDVSLARTTVIELLASDVATGETIRRLLKAKQALTKQIDRRFKIEDSFFENVVGEFAEMRLQRATLACLPDHSCQRAFSIEECLQKLNNMADSKLVQYCGSGPAATVTGVRTFVLAIRSGRAPAFPERSDTDFLVKVKTALGELCVFQKPASSDGAQVSLIAGPAVKAHYQFVVEFKGSITCAHLKPMQQFAWMLLPDERAQTDKWYKELMGGRCSRRRRSNSHKFLLQVFCCQKGKEDRQCPRFGQGIVQVDVAANAFPSEVIYMSCF</sequence>
<evidence type="ECO:0000256" key="1">
    <source>
        <dbReference type="SAM" id="MobiDB-lite"/>
    </source>
</evidence>
<evidence type="ECO:0000313" key="3">
    <source>
        <dbReference type="Proteomes" id="UP000654075"/>
    </source>
</evidence>
<keyword evidence="3" id="KW-1185">Reference proteome</keyword>
<name>A0A813D2Y3_POLGL</name>
<gene>
    <name evidence="2" type="ORF">PGLA1383_LOCUS1261</name>
</gene>
<comment type="caution">
    <text evidence="2">The sequence shown here is derived from an EMBL/GenBank/DDBJ whole genome shotgun (WGS) entry which is preliminary data.</text>
</comment>
<dbReference type="Proteomes" id="UP000654075">
    <property type="component" value="Unassembled WGS sequence"/>
</dbReference>
<protein>
    <submittedName>
        <fullName evidence="2">Uncharacterized protein</fullName>
    </submittedName>
</protein>
<dbReference type="EMBL" id="CAJNNV010000335">
    <property type="protein sequence ID" value="CAE8582261.1"/>
    <property type="molecule type" value="Genomic_DNA"/>
</dbReference>